<dbReference type="PANTHER" id="PTHR46796:SF6">
    <property type="entry name" value="ARAC SUBFAMILY"/>
    <property type="match status" value="1"/>
</dbReference>
<evidence type="ECO:0000256" key="2">
    <source>
        <dbReference type="ARBA" id="ARBA00023125"/>
    </source>
</evidence>
<name>A0ABS9QQ08_9HYPH</name>
<dbReference type="Proteomes" id="UP001201701">
    <property type="component" value="Unassembled WGS sequence"/>
</dbReference>
<reference evidence="5 6" key="1">
    <citation type="submission" date="2022-02" db="EMBL/GenBank/DDBJ databases">
        <title>Draft genome sequence of Mezorhizobium retamae strain IRAMC:0171 isolated from Retama raetam nodules.</title>
        <authorList>
            <person name="Bengaied R."/>
            <person name="Sbissi I."/>
            <person name="Huber K."/>
            <person name="Ghodbane F."/>
            <person name="Nouioui I."/>
            <person name="Tarhouni M."/>
            <person name="Gtari M."/>
        </authorList>
    </citation>
    <scope>NUCLEOTIDE SEQUENCE [LARGE SCALE GENOMIC DNA]</scope>
    <source>
        <strain evidence="5 6">IRAMC:0171</strain>
    </source>
</reference>
<dbReference type="RefSeq" id="WP_239370143.1">
    <property type="nucleotide sequence ID" value="NZ_JAKREW010000048.1"/>
</dbReference>
<keyword evidence="6" id="KW-1185">Reference proteome</keyword>
<evidence type="ECO:0000313" key="5">
    <source>
        <dbReference type="EMBL" id="MCG7508634.1"/>
    </source>
</evidence>
<dbReference type="InterPro" id="IPR020449">
    <property type="entry name" value="Tscrpt_reg_AraC-type_HTH"/>
</dbReference>
<dbReference type="EMBL" id="JAKREW010000048">
    <property type="protein sequence ID" value="MCG7508634.1"/>
    <property type="molecule type" value="Genomic_DNA"/>
</dbReference>
<feature type="domain" description="HTH araC/xylS-type" evidence="4">
    <location>
        <begin position="146"/>
        <end position="243"/>
    </location>
</feature>
<accession>A0ABS9QQ08</accession>
<comment type="caution">
    <text evidence="5">The sequence shown here is derived from an EMBL/GenBank/DDBJ whole genome shotgun (WGS) entry which is preliminary data.</text>
</comment>
<dbReference type="PANTHER" id="PTHR46796">
    <property type="entry name" value="HTH-TYPE TRANSCRIPTIONAL ACTIVATOR RHAS-RELATED"/>
    <property type="match status" value="1"/>
</dbReference>
<dbReference type="InterPro" id="IPR050204">
    <property type="entry name" value="AraC_XylS_family_regulators"/>
</dbReference>
<evidence type="ECO:0000256" key="1">
    <source>
        <dbReference type="ARBA" id="ARBA00023015"/>
    </source>
</evidence>
<sequence>MGHVFIINLRGAASKGEDFVDGRRISFSPRRAGSLIYIPASSEWTGWDEGDATGSYLLVSVDQGFIQDGFEDRLRHRLPHLRPSIGFRDSATEMALQRMAAEIMQPDPLSVMMAESQAMQLLVQMTRLNGVPNETAKGGLSSFDLRHTVEMIETSAKAPTLPDLANEVGLSRFHYWRAFKQSMGVTPYAFMARRRLEKSSEMLLTTTLSATEIAMACNFSSSSHFSTAFKQAFGVTPTEYRRLYRF</sequence>
<dbReference type="SMART" id="SM00342">
    <property type="entry name" value="HTH_ARAC"/>
    <property type="match status" value="1"/>
</dbReference>
<dbReference type="PROSITE" id="PS01124">
    <property type="entry name" value="HTH_ARAC_FAMILY_2"/>
    <property type="match status" value="1"/>
</dbReference>
<evidence type="ECO:0000259" key="4">
    <source>
        <dbReference type="PROSITE" id="PS01124"/>
    </source>
</evidence>
<protein>
    <submittedName>
        <fullName evidence="5">Helix-turn-helix transcriptional regulator</fullName>
    </submittedName>
</protein>
<evidence type="ECO:0000256" key="3">
    <source>
        <dbReference type="ARBA" id="ARBA00023163"/>
    </source>
</evidence>
<dbReference type="Pfam" id="PF12833">
    <property type="entry name" value="HTH_18"/>
    <property type="match status" value="1"/>
</dbReference>
<proteinExistence type="predicted"/>
<dbReference type="Gene3D" id="1.10.10.60">
    <property type="entry name" value="Homeodomain-like"/>
    <property type="match status" value="2"/>
</dbReference>
<dbReference type="PRINTS" id="PR00032">
    <property type="entry name" value="HTHARAC"/>
</dbReference>
<keyword evidence="2" id="KW-0238">DNA-binding</keyword>
<keyword evidence="1" id="KW-0805">Transcription regulation</keyword>
<dbReference type="SUPFAM" id="SSF46689">
    <property type="entry name" value="Homeodomain-like"/>
    <property type="match status" value="2"/>
</dbReference>
<evidence type="ECO:0000313" key="6">
    <source>
        <dbReference type="Proteomes" id="UP001201701"/>
    </source>
</evidence>
<gene>
    <name evidence="5" type="ORF">L4923_26700</name>
</gene>
<keyword evidence="3" id="KW-0804">Transcription</keyword>
<organism evidence="5 6">
    <name type="scientific">Mesorhizobium retamae</name>
    <dbReference type="NCBI Taxonomy" id="2912854"/>
    <lineage>
        <taxon>Bacteria</taxon>
        <taxon>Pseudomonadati</taxon>
        <taxon>Pseudomonadota</taxon>
        <taxon>Alphaproteobacteria</taxon>
        <taxon>Hyphomicrobiales</taxon>
        <taxon>Phyllobacteriaceae</taxon>
        <taxon>Mesorhizobium</taxon>
    </lineage>
</organism>
<dbReference type="InterPro" id="IPR009057">
    <property type="entry name" value="Homeodomain-like_sf"/>
</dbReference>
<dbReference type="InterPro" id="IPR018060">
    <property type="entry name" value="HTH_AraC"/>
</dbReference>